<reference evidence="3 4" key="1">
    <citation type="journal article" date="2016" name="Eur. J. Clin. Microbiol. Infect. Dis.">
        <title>Whole genome sequencing as a tool for phylogenetic analysis of clinical strains of Mitis group streptococci.</title>
        <authorList>
            <person name="Rasmussen L.H."/>
            <person name="Dargis R."/>
            <person name="Hojholt K."/>
            <person name="Christensen J.J."/>
            <person name="Skovgaard O."/>
            <person name="Justesen U.S."/>
            <person name="Rosenvinge F.S."/>
            <person name="Moser C."/>
            <person name="Lukjancenko O."/>
            <person name="Rasmussen S."/>
            <person name="Nielsen X.C."/>
        </authorList>
    </citation>
    <scope>NUCLEOTIDE SEQUENCE [LARGE SCALE GENOMIC DNA]</scope>
    <source>
        <strain evidence="3 4">OD_314165_09</strain>
    </source>
</reference>
<dbReference type="Proteomes" id="UP000193030">
    <property type="component" value="Unassembled WGS sequence"/>
</dbReference>
<feature type="region of interest" description="Disordered" evidence="1">
    <location>
        <begin position="113"/>
        <end position="138"/>
    </location>
</feature>
<keyword evidence="2" id="KW-0472">Membrane</keyword>
<comment type="caution">
    <text evidence="3">The sequence shown here is derived from an EMBL/GenBank/DDBJ whole genome shotgun (WGS) entry which is preliminary data.</text>
</comment>
<keyword evidence="2" id="KW-1133">Transmembrane helix</keyword>
<protein>
    <submittedName>
        <fullName evidence="3">Uncharacterized protein</fullName>
    </submittedName>
</protein>
<feature type="transmembrane region" description="Helical" evidence="2">
    <location>
        <begin position="75"/>
        <end position="99"/>
    </location>
</feature>
<feature type="transmembrane region" description="Helical" evidence="2">
    <location>
        <begin position="51"/>
        <end position="69"/>
    </location>
</feature>
<sequence length="138" mass="15251">MSEKLKTVTNNILLLTKCKNMVYISNTEGFLFYPINIIFNESEDGTDKKTNFISMLIGAGGTGSVYGFIQPMPFWNLVVIVVGVIIAISIISYSIHAILNSDKKSRNLDGIISAGAGRKNNHLKPKNKASPNERKNHH</sequence>
<dbReference type="EMBL" id="NCUG01000018">
    <property type="protein sequence ID" value="ORO45573.1"/>
    <property type="molecule type" value="Genomic_DNA"/>
</dbReference>
<evidence type="ECO:0000256" key="1">
    <source>
        <dbReference type="SAM" id="MobiDB-lite"/>
    </source>
</evidence>
<dbReference type="RefSeq" id="WP_142357355.1">
    <property type="nucleotide sequence ID" value="NZ_NCUG01000018.1"/>
</dbReference>
<name>A0A1X1GFQ1_STROR</name>
<proteinExistence type="predicted"/>
<gene>
    <name evidence="3" type="ORF">B7725_06825</name>
</gene>
<evidence type="ECO:0000313" key="3">
    <source>
        <dbReference type="EMBL" id="ORO45573.1"/>
    </source>
</evidence>
<organism evidence="3 4">
    <name type="scientific">Streptococcus oralis subsp. tigurinus</name>
    <dbReference type="NCBI Taxonomy" id="1077464"/>
    <lineage>
        <taxon>Bacteria</taxon>
        <taxon>Bacillati</taxon>
        <taxon>Bacillota</taxon>
        <taxon>Bacilli</taxon>
        <taxon>Lactobacillales</taxon>
        <taxon>Streptococcaceae</taxon>
        <taxon>Streptococcus</taxon>
    </lineage>
</organism>
<evidence type="ECO:0000256" key="2">
    <source>
        <dbReference type="SAM" id="Phobius"/>
    </source>
</evidence>
<accession>A0A1X1GFQ1</accession>
<dbReference type="AlphaFoldDB" id="A0A1X1GFQ1"/>
<evidence type="ECO:0000313" key="4">
    <source>
        <dbReference type="Proteomes" id="UP000193030"/>
    </source>
</evidence>
<keyword evidence="2" id="KW-0812">Transmembrane</keyword>